<sequence>MLESRSKFACLNIDDDSDEEFTSVSKSKKGGPHGAGGQRVKNGGNLIVHAIEKKPKAKRGNKQTKVVDSVTGLVVQGADENYAAEQKYREDLKRAMRESAQMAVNRSPSSNSEKTPPPPAEVPQNEQHNPSLIDKILDSIEEESKKQAGLNADAKGDPVVVALYRSKLTEAVEEMIKANEKAQAAHADVEKYRTKYRKLVELFRDAELSEKAKLVMDLEKTRASEAELASQLVIAQKELEQYRSKLRALGALVIRHSALQ</sequence>
<evidence type="ECO:0000313" key="4">
    <source>
        <dbReference type="Proteomes" id="UP000054047"/>
    </source>
</evidence>
<feature type="region of interest" description="Disordered" evidence="2">
    <location>
        <begin position="18"/>
        <end position="45"/>
    </location>
</feature>
<keyword evidence="4" id="KW-1185">Reference proteome</keyword>
<proteinExistence type="predicted"/>
<keyword evidence="1" id="KW-0175">Coiled coil</keyword>
<evidence type="ECO:0000313" key="3">
    <source>
        <dbReference type="EMBL" id="KIH56018.1"/>
    </source>
</evidence>
<accession>A0A0C2CI00</accession>
<gene>
    <name evidence="3" type="ORF">ANCDUO_13809</name>
</gene>
<protein>
    <submittedName>
        <fullName evidence="3">Uncharacterized protein</fullName>
    </submittedName>
</protein>
<organism evidence="3 4">
    <name type="scientific">Ancylostoma duodenale</name>
    <dbReference type="NCBI Taxonomy" id="51022"/>
    <lineage>
        <taxon>Eukaryota</taxon>
        <taxon>Metazoa</taxon>
        <taxon>Ecdysozoa</taxon>
        <taxon>Nematoda</taxon>
        <taxon>Chromadorea</taxon>
        <taxon>Rhabditida</taxon>
        <taxon>Rhabditina</taxon>
        <taxon>Rhabditomorpha</taxon>
        <taxon>Strongyloidea</taxon>
        <taxon>Ancylostomatidae</taxon>
        <taxon>Ancylostomatinae</taxon>
        <taxon>Ancylostoma</taxon>
    </lineage>
</organism>
<dbReference type="AlphaFoldDB" id="A0A0C2CI00"/>
<feature type="region of interest" description="Disordered" evidence="2">
    <location>
        <begin position="96"/>
        <end position="130"/>
    </location>
</feature>
<dbReference type="OrthoDB" id="5864420at2759"/>
<feature type="coiled-coil region" evidence="1">
    <location>
        <begin position="225"/>
        <end position="252"/>
    </location>
</feature>
<name>A0A0C2CI00_9BILA</name>
<reference evidence="3 4" key="1">
    <citation type="submission" date="2013-12" db="EMBL/GenBank/DDBJ databases">
        <title>Draft genome of the parsitic nematode Ancylostoma duodenale.</title>
        <authorList>
            <person name="Mitreva M."/>
        </authorList>
    </citation>
    <scope>NUCLEOTIDE SEQUENCE [LARGE SCALE GENOMIC DNA]</scope>
    <source>
        <strain evidence="3 4">Zhejiang</strain>
    </source>
</reference>
<evidence type="ECO:0000256" key="1">
    <source>
        <dbReference type="SAM" id="Coils"/>
    </source>
</evidence>
<dbReference type="Proteomes" id="UP000054047">
    <property type="component" value="Unassembled WGS sequence"/>
</dbReference>
<feature type="compositionally biased region" description="Polar residues" evidence="2">
    <location>
        <begin position="102"/>
        <end position="114"/>
    </location>
</feature>
<dbReference type="EMBL" id="KN736377">
    <property type="protein sequence ID" value="KIH56018.1"/>
    <property type="molecule type" value="Genomic_DNA"/>
</dbReference>
<evidence type="ECO:0000256" key="2">
    <source>
        <dbReference type="SAM" id="MobiDB-lite"/>
    </source>
</evidence>